<evidence type="ECO:0000313" key="17">
    <source>
        <dbReference type="EMBL" id="RLM55807.1"/>
    </source>
</evidence>
<dbReference type="EMBL" id="PQIB02000018">
    <property type="protein sequence ID" value="RLM55807.1"/>
    <property type="molecule type" value="Genomic_DNA"/>
</dbReference>
<dbReference type="PROSITE" id="PS00026">
    <property type="entry name" value="CHIT_BIND_I_1"/>
    <property type="match status" value="1"/>
</dbReference>
<keyword evidence="11" id="KW-0326">Glycosidase</keyword>
<dbReference type="InterPro" id="IPR000726">
    <property type="entry name" value="Glyco_hydro_19_cat"/>
</dbReference>
<proteinExistence type="inferred from homology"/>
<feature type="disulfide bond" evidence="13">
    <location>
        <begin position="232"/>
        <end position="265"/>
    </location>
</feature>
<comment type="similarity">
    <text evidence="2">Belongs to the glycosyl hydrolase 19 family. Chitinase class I subfamily.</text>
</comment>
<sequence>MAMAMTSLATTARAQQCGSQAGWALCPDCLCCSKWGYCGSTSDYCSDGCQSQCSGCDIGGVAYIITRSVFEDLLPYRNNALCSAWGFYTYDAFIAAARAFPGFGTTGDAETRKRELEQLDQRADYCQPSNRWPCAAGKQYCGRGPMQLTWNYNYGQAREAMGLDLLNHPELVANDTIVSFETAMWFWMTPQSPKPSCHDVMTGQWRPSPADVAAGRLPGYGVTTNIINGNQCGPGSSHYLDDNAVGFYKHFCDKLGMSYGENLDCRNQRPFDQDNKASSAFTSTDAALDHADA</sequence>
<evidence type="ECO:0000256" key="10">
    <source>
        <dbReference type="ARBA" id="ARBA00023277"/>
    </source>
</evidence>
<evidence type="ECO:0000256" key="1">
    <source>
        <dbReference type="ARBA" id="ARBA00000822"/>
    </source>
</evidence>
<dbReference type="GO" id="GO:0008843">
    <property type="term" value="F:endochitinase activity"/>
    <property type="evidence" value="ECO:0007669"/>
    <property type="project" value="UniProtKB-EC"/>
</dbReference>
<feature type="disulfide bond" evidence="13 14">
    <location>
        <begin position="17"/>
        <end position="32"/>
    </location>
</feature>
<evidence type="ECO:0000256" key="12">
    <source>
        <dbReference type="ARBA" id="ARBA00023326"/>
    </source>
</evidence>
<dbReference type="Gene3D" id="3.30.60.10">
    <property type="entry name" value="Endochitinase-like"/>
    <property type="match status" value="1"/>
</dbReference>
<accession>A0A3L6PE21</accession>
<feature type="disulfide bond" evidence="13 14">
    <location>
        <begin position="31"/>
        <end position="45"/>
    </location>
</feature>
<feature type="region of interest" description="Disordered" evidence="15">
    <location>
        <begin position="274"/>
        <end position="293"/>
    </location>
</feature>
<evidence type="ECO:0000256" key="9">
    <source>
        <dbReference type="ARBA" id="ARBA00023157"/>
    </source>
</evidence>
<reference evidence="18" key="1">
    <citation type="journal article" date="2019" name="Nat. Commun.">
        <title>The genome of broomcorn millet.</title>
        <authorList>
            <person name="Zou C."/>
            <person name="Miki D."/>
            <person name="Li D."/>
            <person name="Tang Q."/>
            <person name="Xiao L."/>
            <person name="Rajput S."/>
            <person name="Deng P."/>
            <person name="Jia W."/>
            <person name="Huang R."/>
            <person name="Zhang M."/>
            <person name="Sun Y."/>
            <person name="Hu J."/>
            <person name="Fu X."/>
            <person name="Schnable P.S."/>
            <person name="Li F."/>
            <person name="Zhang H."/>
            <person name="Feng B."/>
            <person name="Zhu X."/>
            <person name="Liu R."/>
            <person name="Schnable J.C."/>
            <person name="Zhu J.-K."/>
            <person name="Zhang H."/>
        </authorList>
    </citation>
    <scope>NUCLEOTIDE SEQUENCE [LARGE SCALE GENOMIC DNA]</scope>
</reference>
<dbReference type="SMART" id="SM00270">
    <property type="entry name" value="ChtBD1"/>
    <property type="match status" value="1"/>
</dbReference>
<dbReference type="CDD" id="cd06921">
    <property type="entry name" value="ChtBD1_GH19_hevein"/>
    <property type="match status" value="1"/>
</dbReference>
<keyword evidence="10" id="KW-0119">Carbohydrate metabolism</keyword>
<comment type="catalytic activity">
    <reaction evidence="1">
        <text>Random endo-hydrolysis of N-acetyl-beta-D-glucosaminide (1-&gt;4)-beta-linkages in chitin and chitodextrins.</text>
        <dbReference type="EC" id="3.2.1.14"/>
    </reaction>
</comment>
<dbReference type="FunFam" id="3.30.20.10:FF:000001">
    <property type="entry name" value="Endochitinase (Chitinase)"/>
    <property type="match status" value="1"/>
</dbReference>
<dbReference type="Gene3D" id="1.10.530.10">
    <property type="match status" value="1"/>
</dbReference>
<feature type="domain" description="Chitin-binding type-1" evidence="16">
    <location>
        <begin position="14"/>
        <end position="55"/>
    </location>
</feature>
<evidence type="ECO:0000256" key="3">
    <source>
        <dbReference type="ARBA" id="ARBA00012729"/>
    </source>
</evidence>
<dbReference type="AlphaFoldDB" id="A0A3L6PE21"/>
<evidence type="ECO:0000256" key="6">
    <source>
        <dbReference type="ARBA" id="ARBA00022801"/>
    </source>
</evidence>
<name>A0A3L6PE21_PANMI</name>
<dbReference type="STRING" id="4540.A0A3L6PE21"/>
<keyword evidence="7" id="KW-0611">Plant defense</keyword>
<evidence type="ECO:0000256" key="4">
    <source>
        <dbReference type="ARBA" id="ARBA00022669"/>
    </source>
</evidence>
<protein>
    <recommendedName>
        <fullName evidence="3">chitinase</fullName>
        <ecNumber evidence="3">3.2.1.14</ecNumber>
    </recommendedName>
</protein>
<dbReference type="PIRSF" id="PIRSF001060">
    <property type="entry name" value="Endochitinase"/>
    <property type="match status" value="1"/>
</dbReference>
<keyword evidence="6" id="KW-0378">Hydrolase</keyword>
<dbReference type="GO" id="GO:0006032">
    <property type="term" value="P:chitin catabolic process"/>
    <property type="evidence" value="ECO:0007669"/>
    <property type="project" value="UniProtKB-KW"/>
</dbReference>
<dbReference type="InterPro" id="IPR023346">
    <property type="entry name" value="Lysozyme-like_dom_sf"/>
</dbReference>
<dbReference type="OrthoDB" id="5985073at2759"/>
<evidence type="ECO:0000256" key="11">
    <source>
        <dbReference type="ARBA" id="ARBA00023295"/>
    </source>
</evidence>
<dbReference type="GO" id="GO:0016998">
    <property type="term" value="P:cell wall macromolecule catabolic process"/>
    <property type="evidence" value="ECO:0007669"/>
    <property type="project" value="InterPro"/>
</dbReference>
<keyword evidence="12" id="KW-0624">Polysaccharide degradation</keyword>
<dbReference type="SUPFAM" id="SSF57016">
    <property type="entry name" value="Plant lectins/antimicrobial peptides"/>
    <property type="match status" value="1"/>
</dbReference>
<feature type="disulfide bond" evidence="13">
    <location>
        <begin position="126"/>
        <end position="134"/>
    </location>
</feature>
<evidence type="ECO:0000259" key="16">
    <source>
        <dbReference type="PROSITE" id="PS50941"/>
    </source>
</evidence>
<evidence type="ECO:0000256" key="14">
    <source>
        <dbReference type="PROSITE-ProRule" id="PRU00261"/>
    </source>
</evidence>
<keyword evidence="9 13" id="KW-1015">Disulfide bond</keyword>
<gene>
    <name evidence="17" type="ORF">C2845_PM10G21800</name>
</gene>
<dbReference type="Pfam" id="PF00182">
    <property type="entry name" value="Glyco_hydro_19"/>
    <property type="match status" value="2"/>
</dbReference>
<evidence type="ECO:0000256" key="8">
    <source>
        <dbReference type="ARBA" id="ARBA00023024"/>
    </source>
</evidence>
<dbReference type="PANTHER" id="PTHR22595">
    <property type="entry name" value="CHITINASE-RELATED"/>
    <property type="match status" value="1"/>
</dbReference>
<dbReference type="GO" id="GO:0050832">
    <property type="term" value="P:defense response to fungus"/>
    <property type="evidence" value="ECO:0007669"/>
    <property type="project" value="UniProtKB-ARBA"/>
</dbReference>
<organism evidence="17 18">
    <name type="scientific">Panicum miliaceum</name>
    <name type="common">Proso millet</name>
    <name type="synonym">Broomcorn millet</name>
    <dbReference type="NCBI Taxonomy" id="4540"/>
    <lineage>
        <taxon>Eukaryota</taxon>
        <taxon>Viridiplantae</taxon>
        <taxon>Streptophyta</taxon>
        <taxon>Embryophyta</taxon>
        <taxon>Tracheophyta</taxon>
        <taxon>Spermatophyta</taxon>
        <taxon>Magnoliopsida</taxon>
        <taxon>Liliopsida</taxon>
        <taxon>Poales</taxon>
        <taxon>Poaceae</taxon>
        <taxon>PACMAD clade</taxon>
        <taxon>Panicoideae</taxon>
        <taxon>Panicodae</taxon>
        <taxon>Paniceae</taxon>
        <taxon>Panicinae</taxon>
        <taxon>Panicum</taxon>
        <taxon>Panicum sect. Panicum</taxon>
    </lineage>
</organism>
<dbReference type="PRINTS" id="PR00451">
    <property type="entry name" value="CHITINBINDNG"/>
</dbReference>
<evidence type="ECO:0000256" key="7">
    <source>
        <dbReference type="ARBA" id="ARBA00022821"/>
    </source>
</evidence>
<dbReference type="FunFam" id="3.30.60.10:FF:000001">
    <property type="entry name" value="Basic endochitinase"/>
    <property type="match status" value="1"/>
</dbReference>
<dbReference type="InterPro" id="IPR018371">
    <property type="entry name" value="Chitin-binding_1_CS"/>
</dbReference>
<keyword evidence="8" id="KW-0146">Chitin degradation</keyword>
<keyword evidence="18" id="KW-1185">Reference proteome</keyword>
<dbReference type="SUPFAM" id="SSF53955">
    <property type="entry name" value="Lysozyme-like"/>
    <property type="match status" value="1"/>
</dbReference>
<dbReference type="CDD" id="cd00325">
    <property type="entry name" value="chitinase_GH19"/>
    <property type="match status" value="1"/>
</dbReference>
<evidence type="ECO:0000256" key="13">
    <source>
        <dbReference type="PIRSR" id="PIRSR001060-2"/>
    </source>
</evidence>
<keyword evidence="5" id="KW-0732">Signal</keyword>
<feature type="compositionally biased region" description="Polar residues" evidence="15">
    <location>
        <begin position="276"/>
        <end position="285"/>
    </location>
</feature>
<dbReference type="EC" id="3.2.1.14" evidence="3"/>
<dbReference type="Pfam" id="PF00187">
    <property type="entry name" value="Chitin_bind_1"/>
    <property type="match status" value="1"/>
</dbReference>
<dbReference type="InterPro" id="IPR001002">
    <property type="entry name" value="Chitin-bd_1"/>
</dbReference>
<dbReference type="InterPro" id="IPR036861">
    <property type="entry name" value="Endochitinase-like_sf"/>
</dbReference>
<dbReference type="PROSITE" id="PS50941">
    <property type="entry name" value="CHIT_BIND_I_2"/>
    <property type="match status" value="1"/>
</dbReference>
<dbReference type="PANTHER" id="PTHR22595:SF79">
    <property type="entry name" value="CHITINASE 12"/>
    <property type="match status" value="1"/>
</dbReference>
<dbReference type="GO" id="GO:0000272">
    <property type="term" value="P:polysaccharide catabolic process"/>
    <property type="evidence" value="ECO:0007669"/>
    <property type="project" value="UniProtKB-KW"/>
</dbReference>
<dbReference type="GO" id="GO:0008061">
    <property type="term" value="F:chitin binding"/>
    <property type="evidence" value="ECO:0007669"/>
    <property type="project" value="UniProtKB-UniRule"/>
</dbReference>
<dbReference type="Gene3D" id="3.30.20.10">
    <property type="entry name" value="Endochitinase, domain 2"/>
    <property type="match status" value="1"/>
</dbReference>
<dbReference type="Proteomes" id="UP000275267">
    <property type="component" value="Unassembled WGS sequence"/>
</dbReference>
<evidence type="ECO:0000256" key="5">
    <source>
        <dbReference type="ARBA" id="ARBA00022729"/>
    </source>
</evidence>
<evidence type="ECO:0000256" key="15">
    <source>
        <dbReference type="SAM" id="MobiDB-lite"/>
    </source>
</evidence>
<dbReference type="PROSITE" id="PS00773">
    <property type="entry name" value="CHITINASE_19_1"/>
    <property type="match status" value="1"/>
</dbReference>
<keyword evidence="4 14" id="KW-0147">Chitin-binding</keyword>
<evidence type="ECO:0000256" key="2">
    <source>
        <dbReference type="ARBA" id="ARBA00009373"/>
    </source>
</evidence>
<comment type="caution">
    <text evidence="17">The sequence shown here is derived from an EMBL/GenBank/DDBJ whole genome shotgun (WGS) entry which is preliminary data.</text>
</comment>
<dbReference type="PROSITE" id="PS00774">
    <property type="entry name" value="CHITINASE_19_2"/>
    <property type="match status" value="1"/>
</dbReference>
<dbReference type="InterPro" id="IPR016283">
    <property type="entry name" value="Glyco_hydro_19"/>
</dbReference>
<evidence type="ECO:0000313" key="18">
    <source>
        <dbReference type="Proteomes" id="UP000275267"/>
    </source>
</evidence>
<feature type="disulfide bond" evidence="13 14">
    <location>
        <begin position="26"/>
        <end position="38"/>
    </location>
</feature>
<feature type="disulfide bond" evidence="13 14">
    <location>
        <begin position="49"/>
        <end position="53"/>
    </location>
</feature>